<dbReference type="EMBL" id="PDJG01000001">
    <property type="protein sequence ID" value="PFG35016.1"/>
    <property type="molecule type" value="Genomic_DNA"/>
</dbReference>
<evidence type="ECO:0000313" key="3">
    <source>
        <dbReference type="Proteomes" id="UP000225548"/>
    </source>
</evidence>
<accession>A0A2A9E8N4</accession>
<feature type="domain" description="DinB-like" evidence="1">
    <location>
        <begin position="57"/>
        <end position="175"/>
    </location>
</feature>
<dbReference type="AlphaFoldDB" id="A0A2A9E8N4"/>
<organism evidence="2 3">
    <name type="scientific">Sanguibacter antarcticus</name>
    <dbReference type="NCBI Taxonomy" id="372484"/>
    <lineage>
        <taxon>Bacteria</taxon>
        <taxon>Bacillati</taxon>
        <taxon>Actinomycetota</taxon>
        <taxon>Actinomycetes</taxon>
        <taxon>Micrococcales</taxon>
        <taxon>Sanguibacteraceae</taxon>
        <taxon>Sanguibacter</taxon>
    </lineage>
</organism>
<evidence type="ECO:0000313" key="2">
    <source>
        <dbReference type="EMBL" id="PFG35016.1"/>
    </source>
</evidence>
<keyword evidence="3" id="KW-1185">Reference proteome</keyword>
<dbReference type="Proteomes" id="UP000225548">
    <property type="component" value="Unassembled WGS sequence"/>
</dbReference>
<dbReference type="SUPFAM" id="SSF109854">
    <property type="entry name" value="DinB/YfiT-like putative metalloenzymes"/>
    <property type="match status" value="1"/>
</dbReference>
<name>A0A2A9E8N4_9MICO</name>
<reference evidence="2 3" key="1">
    <citation type="submission" date="2017-10" db="EMBL/GenBank/DDBJ databases">
        <title>Sequencing the genomes of 1000 actinobacteria strains.</title>
        <authorList>
            <person name="Klenk H.-P."/>
        </authorList>
    </citation>
    <scope>NUCLEOTIDE SEQUENCE [LARGE SCALE GENOMIC DNA]</scope>
    <source>
        <strain evidence="2 3">DSM 18966</strain>
    </source>
</reference>
<gene>
    <name evidence="2" type="ORF">ATL42_2948</name>
</gene>
<sequence length="181" mass="20276">MSLMVGESIPPDTKDWTWVLTAPCPECGFVATEISIGQIGPEVRAGIPRWTAALMRPDARVRPDATTWSTLEYAAHVRDVFRLFAERLDLMLREDDPTFDDWDQDAAAEQARYASLNPMTVAVELEEAGRAVAERFDQVMPSQLARTGLRSNGSVFTVLTFGRYFLHDVVHHLHDIDSVSV</sequence>
<proteinExistence type="predicted"/>
<protein>
    <submittedName>
        <fullName evidence="2">DinB family protein</fullName>
    </submittedName>
</protein>
<dbReference type="InterPro" id="IPR024775">
    <property type="entry name" value="DinB-like"/>
</dbReference>
<comment type="caution">
    <text evidence="2">The sequence shown here is derived from an EMBL/GenBank/DDBJ whole genome shotgun (WGS) entry which is preliminary data.</text>
</comment>
<dbReference type="Pfam" id="PF12867">
    <property type="entry name" value="DinB_2"/>
    <property type="match status" value="1"/>
</dbReference>
<evidence type="ECO:0000259" key="1">
    <source>
        <dbReference type="Pfam" id="PF12867"/>
    </source>
</evidence>
<dbReference type="InterPro" id="IPR034660">
    <property type="entry name" value="DinB/YfiT-like"/>
</dbReference>
<dbReference type="Gene3D" id="1.20.120.450">
    <property type="entry name" value="dinb family like domain"/>
    <property type="match status" value="1"/>
</dbReference>